<dbReference type="GO" id="GO:0004519">
    <property type="term" value="F:endonuclease activity"/>
    <property type="evidence" value="ECO:0007669"/>
    <property type="project" value="InterPro"/>
</dbReference>
<dbReference type="PANTHER" id="PTHR43750">
    <property type="entry name" value="UDP-GLUCOSE 6-DEHYDROGENASE TUAD"/>
    <property type="match status" value="1"/>
</dbReference>
<dbReference type="InterPro" id="IPR003587">
    <property type="entry name" value="Hint_dom_N"/>
</dbReference>
<dbReference type="InterPro" id="IPR036220">
    <property type="entry name" value="UDP-Glc/GDP-Man_DH_C_sf"/>
</dbReference>
<dbReference type="InterPro" id="IPR017476">
    <property type="entry name" value="UDP-Glc/GDP-Man"/>
</dbReference>
<dbReference type="InterPro" id="IPR030934">
    <property type="entry name" value="Intein_C"/>
</dbReference>
<proteinExistence type="inferred from homology"/>
<name>A0A7D4BYZ5_9EURY</name>
<comment type="similarity">
    <text evidence="1">Belongs to the UDP-glucose/GDP-mannose dehydrogenase family.</text>
</comment>
<dbReference type="SMART" id="SM00306">
    <property type="entry name" value="HintN"/>
    <property type="match status" value="1"/>
</dbReference>
<evidence type="ECO:0000313" key="8">
    <source>
        <dbReference type="Proteomes" id="UP000505020"/>
    </source>
</evidence>
<dbReference type="NCBIfam" id="TIGR03026">
    <property type="entry name" value="NDP-sugDHase"/>
    <property type="match status" value="1"/>
</dbReference>
<dbReference type="NCBIfam" id="TIGR01443">
    <property type="entry name" value="intein_Cterm"/>
    <property type="match status" value="1"/>
</dbReference>
<dbReference type="SMART" id="SM00984">
    <property type="entry name" value="UDPG_MGDP_dh_C"/>
    <property type="match status" value="1"/>
</dbReference>
<evidence type="ECO:0000256" key="4">
    <source>
        <dbReference type="ARBA" id="ARBA00023002"/>
    </source>
</evidence>
<evidence type="ECO:0000256" key="5">
    <source>
        <dbReference type="ARBA" id="ARBA00023027"/>
    </source>
</evidence>
<dbReference type="InterPro" id="IPR001732">
    <property type="entry name" value="UDP-Glc/GDP-Man_DH_N"/>
</dbReference>
<dbReference type="InterPro" id="IPR004042">
    <property type="entry name" value="Intein_endonuc_central"/>
</dbReference>
<dbReference type="CDD" id="cd00081">
    <property type="entry name" value="Hint"/>
    <property type="match status" value="1"/>
</dbReference>
<sequence length="911" mass="99261">MDLSIVGSGYVGTTVAACFADLGHDVVNIDIDESVVEAINAGDAPIHEERLPELIAEHAGPEGTGRLRATTDYAAVRDTDVTFLCLPTPQNDDGSIDLSIMEAGASQLGGALADKADWHTVAIKSTVVPGSTADAITPILETESGRTAGEGFGVGMNPEFLREGTAVHDFLNPDKVVLGADDDRALEDMRAVFAPLVEAADAPVVETDTRTAEMIKYANNGFLAAKVSLINDLGNICKELGVDAYEVADAIGLDDRISEQFLQSGVGWGGSCLTGDQRVLTKDETGVNHLTLTEFFDKYVAEETVDDVAVLSRSPSGKFRFKPVHAATRRHYEGSLHTIRTKMNKTVTVTHDHPIITLTEQDSAIQPAAEIEPGDSIPVMTDLPSDPVSTFDLIDIIKTSTAFDNESVYLKPSTPLETVKDDVYEVLQEYNRQFDYHKVSDLVRDNYLPLDVFLAYEDELPVDRADLSLYTTRGGGQTYVPAKLPVDEEFWRFIGYYLSEGHINDDTSGHGSTTRRRVALSFHPTDEPEYVREVESYYERLGIRHRTSQHETTTEITVSSRVFAEFIEWLGCGSGSYSAAIPDSAFQATESQRRALLSGLFRGDGHIEYTSHSNAVVYDYGSVSKELIDGMQLLLHSLGIVPSYKTSESAKSTQPAHFLRVSSKHQIAALKEMFLTDERERIENRLAQYDRDIKPTGHTADGGFSSVPVREVSVEETETEVYSLEVADDHTFVTTDGLVVHNCFPKDVAAIIAAAEETGYEPAVLNAAVEVNDRQPARLVELLAAHLADHRDRGVDGATIAVLGLAFKPGTDDMRNSRAIPVIEDLQARGATVTAYDPVAADNAPNYVDDVTYADSAAAALDGADGAVVVTDWDEFAALDSEFDAMATPIVVDGRRIIERREGITYEGLTW</sequence>
<dbReference type="Gene3D" id="2.170.16.10">
    <property type="entry name" value="Hedgehog/Intein (Hint) domain"/>
    <property type="match status" value="1"/>
</dbReference>
<gene>
    <name evidence="7" type="ORF">HPS36_00210</name>
</gene>
<accession>A0A7D4BYZ5</accession>
<keyword evidence="8" id="KW-1185">Reference proteome</keyword>
<protein>
    <submittedName>
        <fullName evidence="7">Nucleotide sugar dehydrogenase</fullName>
    </submittedName>
</protein>
<keyword evidence="5" id="KW-0520">NAD</keyword>
<dbReference type="Pfam" id="PF03720">
    <property type="entry name" value="UDPG_MGDP_dh_C"/>
    <property type="match status" value="1"/>
</dbReference>
<dbReference type="InterPro" id="IPR006141">
    <property type="entry name" value="Intein_N"/>
</dbReference>
<dbReference type="PROSITE" id="PS50817">
    <property type="entry name" value="INTEIN_N_TER"/>
    <property type="match status" value="1"/>
</dbReference>
<keyword evidence="4" id="KW-0560">Oxidoreductase</keyword>
<keyword evidence="2" id="KW-0068">Autocatalytic cleavage</keyword>
<evidence type="ECO:0000313" key="7">
    <source>
        <dbReference type="EMBL" id="QKG91336.1"/>
    </source>
</evidence>
<dbReference type="PRINTS" id="PR00379">
    <property type="entry name" value="INTEIN"/>
</dbReference>
<dbReference type="InterPro" id="IPR036844">
    <property type="entry name" value="Hint_dom_sf"/>
</dbReference>
<dbReference type="PROSITE" id="PS50818">
    <property type="entry name" value="INTEIN_C_TER"/>
    <property type="match status" value="1"/>
</dbReference>
<dbReference type="InterPro" id="IPR006142">
    <property type="entry name" value="INTEIN"/>
</dbReference>
<reference evidence="7 8" key="1">
    <citation type="submission" date="2020-05" db="EMBL/GenBank/DDBJ databases">
        <title>Halorubrum RHB-C sp.nov., an extremely halophilic archaeon isolated from solar salt farm.</title>
        <authorList>
            <person name="Ho H."/>
            <person name="Danganan R.E."/>
            <person name="Dedeles G.R."/>
            <person name="Kim S.-G."/>
        </authorList>
    </citation>
    <scope>NUCLEOTIDE SEQUENCE [LARGE SCALE GENOMIC DNA]</scope>
    <source>
        <strain evidence="7 8">RHB-C</strain>
    </source>
</reference>
<dbReference type="PROSITE" id="PS50819">
    <property type="entry name" value="INTEIN_ENDONUCLEASE"/>
    <property type="match status" value="1"/>
</dbReference>
<evidence type="ECO:0000256" key="3">
    <source>
        <dbReference type="ARBA" id="ARBA00023000"/>
    </source>
</evidence>
<dbReference type="InterPro" id="IPR014026">
    <property type="entry name" value="UDP-Glc/GDP-Man_DH_dimer"/>
</dbReference>
<dbReference type="SUPFAM" id="SSF51294">
    <property type="entry name" value="Hedgehog/intein (Hint) domain"/>
    <property type="match status" value="1"/>
</dbReference>
<dbReference type="Pfam" id="PF14528">
    <property type="entry name" value="LAGLIDADG_3"/>
    <property type="match status" value="1"/>
</dbReference>
<dbReference type="GO" id="GO:0016616">
    <property type="term" value="F:oxidoreductase activity, acting on the CH-OH group of donors, NAD or NADP as acceptor"/>
    <property type="evidence" value="ECO:0007669"/>
    <property type="project" value="InterPro"/>
</dbReference>
<dbReference type="Gene3D" id="1.20.5.100">
    <property type="entry name" value="Cytochrome c1, transmembrane anchor, C-terminal"/>
    <property type="match status" value="1"/>
</dbReference>
<dbReference type="SUPFAM" id="SSF48179">
    <property type="entry name" value="6-phosphogluconate dehydrogenase C-terminal domain-like"/>
    <property type="match status" value="1"/>
</dbReference>
<dbReference type="Gene3D" id="3.10.28.10">
    <property type="entry name" value="Homing endonucleases"/>
    <property type="match status" value="1"/>
</dbReference>
<dbReference type="InterPro" id="IPR003586">
    <property type="entry name" value="Hint_dom_C"/>
</dbReference>
<dbReference type="PANTHER" id="PTHR43750:SF3">
    <property type="entry name" value="UDP-GLUCOSE 6-DEHYDROGENASE TUAD"/>
    <property type="match status" value="1"/>
</dbReference>
<dbReference type="InterPro" id="IPR036291">
    <property type="entry name" value="NAD(P)-bd_dom_sf"/>
</dbReference>
<dbReference type="Pfam" id="PF03721">
    <property type="entry name" value="UDPG_MGDP_dh_N"/>
    <property type="match status" value="1"/>
</dbReference>
<dbReference type="KEGG" id="hsai:HPS36_00210"/>
<dbReference type="Pfam" id="PF00984">
    <property type="entry name" value="UDPG_MGDP_dh"/>
    <property type="match status" value="1"/>
</dbReference>
<feature type="domain" description="DOD-type homing endonuclease" evidence="6">
    <location>
        <begin position="493"/>
        <end position="640"/>
    </location>
</feature>
<dbReference type="EMBL" id="CP053941">
    <property type="protein sequence ID" value="QKG91336.1"/>
    <property type="molecule type" value="Genomic_DNA"/>
</dbReference>
<dbReference type="Gene3D" id="3.40.50.720">
    <property type="entry name" value="NAD(P)-binding Rossmann-like Domain"/>
    <property type="match status" value="3"/>
</dbReference>
<dbReference type="GO" id="GO:0016539">
    <property type="term" value="P:intein-mediated protein splicing"/>
    <property type="evidence" value="ECO:0007669"/>
    <property type="project" value="InterPro"/>
</dbReference>
<dbReference type="AlphaFoldDB" id="A0A7D4BYZ5"/>
<organism evidence="7 8">
    <name type="scientific">Halorubrum salinarum</name>
    <dbReference type="NCBI Taxonomy" id="2739057"/>
    <lineage>
        <taxon>Archaea</taxon>
        <taxon>Methanobacteriati</taxon>
        <taxon>Methanobacteriota</taxon>
        <taxon>Stenosarchaea group</taxon>
        <taxon>Halobacteria</taxon>
        <taxon>Halobacteriales</taxon>
        <taxon>Haloferacaceae</taxon>
        <taxon>Halorubrum</taxon>
    </lineage>
</organism>
<dbReference type="NCBIfam" id="TIGR01445">
    <property type="entry name" value="intein_Nterm"/>
    <property type="match status" value="1"/>
</dbReference>
<evidence type="ECO:0000259" key="6">
    <source>
        <dbReference type="PROSITE" id="PS50819"/>
    </source>
</evidence>
<keyword evidence="3" id="KW-0651">Protein splicing</keyword>
<dbReference type="InterPro" id="IPR008927">
    <property type="entry name" value="6-PGluconate_DH-like_C_sf"/>
</dbReference>
<dbReference type="SMART" id="SM00305">
    <property type="entry name" value="HintC"/>
    <property type="match status" value="1"/>
</dbReference>
<dbReference type="Pfam" id="PF14890">
    <property type="entry name" value="Intein_splicing"/>
    <property type="match status" value="1"/>
</dbReference>
<dbReference type="SUPFAM" id="SSF55608">
    <property type="entry name" value="Homing endonucleases"/>
    <property type="match status" value="1"/>
</dbReference>
<dbReference type="SUPFAM" id="SSF51735">
    <property type="entry name" value="NAD(P)-binding Rossmann-fold domains"/>
    <property type="match status" value="1"/>
</dbReference>
<evidence type="ECO:0000256" key="1">
    <source>
        <dbReference type="ARBA" id="ARBA00006601"/>
    </source>
</evidence>
<dbReference type="GO" id="GO:0051287">
    <property type="term" value="F:NAD binding"/>
    <property type="evidence" value="ECO:0007669"/>
    <property type="project" value="InterPro"/>
</dbReference>
<dbReference type="SUPFAM" id="SSF52413">
    <property type="entry name" value="UDP-glucose/GDP-mannose dehydrogenase C-terminal domain"/>
    <property type="match status" value="1"/>
</dbReference>
<evidence type="ECO:0000256" key="2">
    <source>
        <dbReference type="ARBA" id="ARBA00022813"/>
    </source>
</evidence>
<dbReference type="InterPro" id="IPR027434">
    <property type="entry name" value="Homing_endonucl"/>
</dbReference>
<dbReference type="Proteomes" id="UP000505020">
    <property type="component" value="Chromosome"/>
</dbReference>
<dbReference type="InterPro" id="IPR014027">
    <property type="entry name" value="UDP-Glc/GDP-Man_DH_C"/>
</dbReference>
<dbReference type="InterPro" id="IPR004860">
    <property type="entry name" value="LAGLIDADG_dom"/>
</dbReference>